<evidence type="ECO:0000256" key="1">
    <source>
        <dbReference type="SAM" id="Phobius"/>
    </source>
</evidence>
<sequence length="53" mass="6319">MDKHPINIQFLFLEFSSDFLPVFFFLLKIRMSKTKIPNTNKTNLQSPFILDSR</sequence>
<name>A0A139PI79_STROR</name>
<evidence type="ECO:0000313" key="3">
    <source>
        <dbReference type="Proteomes" id="UP000070053"/>
    </source>
</evidence>
<proteinExistence type="predicted"/>
<organism evidence="2 3">
    <name type="scientific">Streptococcus oralis</name>
    <dbReference type="NCBI Taxonomy" id="1303"/>
    <lineage>
        <taxon>Bacteria</taxon>
        <taxon>Bacillati</taxon>
        <taxon>Bacillota</taxon>
        <taxon>Bacilli</taxon>
        <taxon>Lactobacillales</taxon>
        <taxon>Streptococcaceae</taxon>
        <taxon>Streptococcus</taxon>
    </lineage>
</organism>
<gene>
    <name evidence="2" type="ORF">SORDD21_01496</name>
</gene>
<dbReference type="AlphaFoldDB" id="A0A139PI79"/>
<keyword evidence="1" id="KW-0812">Transmembrane</keyword>
<comment type="caution">
    <text evidence="2">The sequence shown here is derived from an EMBL/GenBank/DDBJ whole genome shotgun (WGS) entry which is preliminary data.</text>
</comment>
<keyword evidence="1" id="KW-1133">Transmembrane helix</keyword>
<dbReference type="EMBL" id="LQZP01000368">
    <property type="protein sequence ID" value="KXT89986.1"/>
    <property type="molecule type" value="Genomic_DNA"/>
</dbReference>
<feature type="transmembrane region" description="Helical" evidence="1">
    <location>
        <begin position="6"/>
        <end position="27"/>
    </location>
</feature>
<dbReference type="Proteomes" id="UP000070053">
    <property type="component" value="Unassembled WGS sequence"/>
</dbReference>
<reference evidence="2 3" key="1">
    <citation type="submission" date="2016-01" db="EMBL/GenBank/DDBJ databases">
        <title>Highly variable Streptococcus oralis are common among viridans streptococci isolated from primates.</title>
        <authorList>
            <person name="Denapaite D."/>
            <person name="Rieger M."/>
            <person name="Koendgen S."/>
            <person name="Brueckner R."/>
            <person name="Ochigava I."/>
            <person name="Kappeler P."/>
            <person name="Maetz-Rensing K."/>
            <person name="Leendertz F."/>
            <person name="Hakenbeck R."/>
        </authorList>
    </citation>
    <scope>NUCLEOTIDE SEQUENCE [LARGE SCALE GENOMIC DNA]</scope>
    <source>
        <strain evidence="2 3">DD21</strain>
    </source>
</reference>
<dbReference type="PATRIC" id="fig|1303.81.peg.1837"/>
<accession>A0A139PI79</accession>
<evidence type="ECO:0000313" key="2">
    <source>
        <dbReference type="EMBL" id="KXT89986.1"/>
    </source>
</evidence>
<protein>
    <submittedName>
        <fullName evidence="2">Uncharacterized protein</fullName>
    </submittedName>
</protein>
<keyword evidence="1" id="KW-0472">Membrane</keyword>